<accession>A0A8X6XMX1</accession>
<dbReference type="AlphaFoldDB" id="A0A8X6XMX1"/>
<comment type="caution">
    <text evidence="1">The sequence shown here is derived from an EMBL/GenBank/DDBJ whole genome shotgun (WGS) entry which is preliminary data.</text>
</comment>
<name>A0A8X6XMX1_9ARAC</name>
<gene>
    <name evidence="1" type="ORF">TNIN_9091</name>
</gene>
<protein>
    <submittedName>
        <fullName evidence="1">Uncharacterized protein</fullName>
    </submittedName>
</protein>
<dbReference type="Proteomes" id="UP000886998">
    <property type="component" value="Unassembled WGS sequence"/>
</dbReference>
<keyword evidence="2" id="KW-1185">Reference proteome</keyword>
<sequence>MFLVKAANSFLIRPQSFTSFRDTFSHHYGNEEAPEGTKCLLWFGGCHVENFGLRGKADISKFGVSSNLQTNFHRSLRLERNNKGYIRFGTRWDKEFSSKPLP</sequence>
<evidence type="ECO:0000313" key="1">
    <source>
        <dbReference type="EMBL" id="GFY56645.1"/>
    </source>
</evidence>
<evidence type="ECO:0000313" key="2">
    <source>
        <dbReference type="Proteomes" id="UP000886998"/>
    </source>
</evidence>
<proteinExistence type="predicted"/>
<dbReference type="EMBL" id="BMAV01011084">
    <property type="protein sequence ID" value="GFY56645.1"/>
    <property type="molecule type" value="Genomic_DNA"/>
</dbReference>
<organism evidence="1 2">
    <name type="scientific">Trichonephila inaurata madagascariensis</name>
    <dbReference type="NCBI Taxonomy" id="2747483"/>
    <lineage>
        <taxon>Eukaryota</taxon>
        <taxon>Metazoa</taxon>
        <taxon>Ecdysozoa</taxon>
        <taxon>Arthropoda</taxon>
        <taxon>Chelicerata</taxon>
        <taxon>Arachnida</taxon>
        <taxon>Araneae</taxon>
        <taxon>Araneomorphae</taxon>
        <taxon>Entelegynae</taxon>
        <taxon>Araneoidea</taxon>
        <taxon>Nephilidae</taxon>
        <taxon>Trichonephila</taxon>
        <taxon>Trichonephila inaurata</taxon>
    </lineage>
</organism>
<reference evidence="1" key="1">
    <citation type="submission" date="2020-08" db="EMBL/GenBank/DDBJ databases">
        <title>Multicomponent nature underlies the extraordinary mechanical properties of spider dragline silk.</title>
        <authorList>
            <person name="Kono N."/>
            <person name="Nakamura H."/>
            <person name="Mori M."/>
            <person name="Yoshida Y."/>
            <person name="Ohtoshi R."/>
            <person name="Malay A.D."/>
            <person name="Moran D.A.P."/>
            <person name="Tomita M."/>
            <person name="Numata K."/>
            <person name="Arakawa K."/>
        </authorList>
    </citation>
    <scope>NUCLEOTIDE SEQUENCE</scope>
</reference>